<dbReference type="Pfam" id="PF00295">
    <property type="entry name" value="Glyco_hydro_28"/>
    <property type="match status" value="1"/>
</dbReference>
<dbReference type="InterPro" id="IPR011050">
    <property type="entry name" value="Pectin_lyase_fold/virulence"/>
</dbReference>
<keyword evidence="3 9" id="KW-0378">Hydrolase</keyword>
<dbReference type="RefSeq" id="WP_016197252.1">
    <property type="nucleotide sequence ID" value="NZ_AQPN01000143.1"/>
</dbReference>
<dbReference type="eggNOG" id="COG5434">
    <property type="taxonomic scope" value="Bacteria"/>
</dbReference>
<reference evidence="10 11" key="1">
    <citation type="journal article" date="2013" name="Genome Announc.">
        <title>Draft Genome Sequence of Arcticibacter svalbardensis Strain MN12-7T, a Member of the Family Sphingobacteriaceae Isolated from an Arctic Soil Sample.</title>
        <authorList>
            <person name="Shivaji S."/>
            <person name="Ara S."/>
            <person name="Prasad S."/>
            <person name="Manasa B.P."/>
            <person name="Begum Z."/>
            <person name="Singh A."/>
            <person name="Kumar Pinnaka A."/>
        </authorList>
    </citation>
    <scope>NUCLEOTIDE SEQUENCE [LARGE SCALE GENOMIC DNA]</scope>
    <source>
        <strain evidence="10 11">MN12-7</strain>
    </source>
</reference>
<evidence type="ECO:0000256" key="4">
    <source>
        <dbReference type="ARBA" id="ARBA00023180"/>
    </source>
</evidence>
<dbReference type="PANTHER" id="PTHR31736">
    <property type="match status" value="1"/>
</dbReference>
<dbReference type="PATRIC" id="fig|1150600.3.peg.3994"/>
<comment type="similarity">
    <text evidence="1 9">Belongs to the glycosyl hydrolase 28 family.</text>
</comment>
<accession>R9GM38</accession>
<keyword evidence="2" id="KW-0677">Repeat</keyword>
<keyword evidence="7" id="KW-0624">Polysaccharide degradation</keyword>
<evidence type="ECO:0000313" key="11">
    <source>
        <dbReference type="Proteomes" id="UP000014174"/>
    </source>
</evidence>
<dbReference type="Proteomes" id="UP000014174">
    <property type="component" value="Unassembled WGS sequence"/>
</dbReference>
<keyword evidence="5" id="KW-0119">Carbohydrate metabolism</keyword>
<dbReference type="SUPFAM" id="SSF51126">
    <property type="entry name" value="Pectin lyase-like"/>
    <property type="match status" value="1"/>
</dbReference>
<comment type="caution">
    <text evidence="10">The sequence shown here is derived from an EMBL/GenBank/DDBJ whole genome shotgun (WGS) entry which is preliminary data.</text>
</comment>
<proteinExistence type="inferred from homology"/>
<keyword evidence="4" id="KW-0325">Glycoprotein</keyword>
<evidence type="ECO:0000256" key="3">
    <source>
        <dbReference type="ARBA" id="ARBA00022801"/>
    </source>
</evidence>
<protein>
    <submittedName>
        <fullName evidence="10">Endopygalactorunase</fullName>
    </submittedName>
</protein>
<sequence>MVNFTLNGPVKLSIEFDGNKLHNLHLFGNSIETNKPDPKSPNVIYFGPEIHQPNDMSGDEFDIPSGKTVYIAGGAILKARFVCDRVSNVKIRGRGILDQPQRGVEIRHSNNVSIEGIIVLIPKHYIVYGGESKNMTIRDIKSFSANGWSDGIDLMSCSDVTIDDVFMRNSDDCIAMYAHRWDFLRSVRNYKITNSIYGQILLILSI</sequence>
<dbReference type="EMBL" id="AQPN01000143">
    <property type="protein sequence ID" value="EOR92751.1"/>
    <property type="molecule type" value="Genomic_DNA"/>
</dbReference>
<dbReference type="OrthoDB" id="9795222at2"/>
<dbReference type="PANTHER" id="PTHR31736:SF9">
    <property type="entry name" value="ENDO-XYLOGALACTURONAN HYDROLASE A-RELATED"/>
    <property type="match status" value="1"/>
</dbReference>
<keyword evidence="6 9" id="KW-0326">Glycosidase</keyword>
<evidence type="ECO:0000256" key="9">
    <source>
        <dbReference type="RuleBase" id="RU361169"/>
    </source>
</evidence>
<evidence type="ECO:0000256" key="6">
    <source>
        <dbReference type="ARBA" id="ARBA00023295"/>
    </source>
</evidence>
<dbReference type="GO" id="GO:0000272">
    <property type="term" value="P:polysaccharide catabolic process"/>
    <property type="evidence" value="ECO:0007669"/>
    <property type="project" value="UniProtKB-KW"/>
</dbReference>
<dbReference type="STRING" id="1150600.ADIARSV_4033"/>
<organism evidence="10 11">
    <name type="scientific">Arcticibacter svalbardensis MN12-7</name>
    <dbReference type="NCBI Taxonomy" id="1150600"/>
    <lineage>
        <taxon>Bacteria</taxon>
        <taxon>Pseudomonadati</taxon>
        <taxon>Bacteroidota</taxon>
        <taxon>Sphingobacteriia</taxon>
        <taxon>Sphingobacteriales</taxon>
        <taxon>Sphingobacteriaceae</taxon>
        <taxon>Arcticibacter</taxon>
    </lineage>
</organism>
<evidence type="ECO:0000256" key="7">
    <source>
        <dbReference type="ARBA" id="ARBA00023326"/>
    </source>
</evidence>
<name>R9GM38_9SPHI</name>
<evidence type="ECO:0000256" key="2">
    <source>
        <dbReference type="ARBA" id="ARBA00022737"/>
    </source>
</evidence>
<evidence type="ECO:0000256" key="1">
    <source>
        <dbReference type="ARBA" id="ARBA00008834"/>
    </source>
</evidence>
<dbReference type="AlphaFoldDB" id="R9GM38"/>
<dbReference type="Gene3D" id="2.160.20.10">
    <property type="entry name" value="Single-stranded right-handed beta-helix, Pectin lyase-like"/>
    <property type="match status" value="1"/>
</dbReference>
<gene>
    <name evidence="10" type="ORF">ADIARSV_4033</name>
</gene>
<dbReference type="InterPro" id="IPR012334">
    <property type="entry name" value="Pectin_lyas_fold"/>
</dbReference>
<comment type="function">
    <text evidence="8">Pectinolytic enzyme involved in the degradation of xylogalacturonan (xga), a galacturonan backbone heavily substituted with xylose, and which is one important component of the hairy regions of pectin. Activity requires a galacturonic acid backbone substituted with xylose.</text>
</comment>
<keyword evidence="11" id="KW-1185">Reference proteome</keyword>
<evidence type="ECO:0000256" key="8">
    <source>
        <dbReference type="ARBA" id="ARBA00037278"/>
    </source>
</evidence>
<dbReference type="InterPro" id="IPR000743">
    <property type="entry name" value="Glyco_hydro_28"/>
</dbReference>
<evidence type="ECO:0000313" key="10">
    <source>
        <dbReference type="EMBL" id="EOR92751.1"/>
    </source>
</evidence>
<dbReference type="GO" id="GO:0004650">
    <property type="term" value="F:polygalacturonase activity"/>
    <property type="evidence" value="ECO:0007669"/>
    <property type="project" value="InterPro"/>
</dbReference>
<evidence type="ECO:0000256" key="5">
    <source>
        <dbReference type="ARBA" id="ARBA00023277"/>
    </source>
</evidence>